<evidence type="ECO:0000256" key="7">
    <source>
        <dbReference type="ARBA" id="ARBA00023002"/>
    </source>
</evidence>
<dbReference type="InterPro" id="IPR012349">
    <property type="entry name" value="Split_barrel_FMN-bd"/>
</dbReference>
<dbReference type="EC" id="1.4.3.5" evidence="9"/>
<gene>
    <name evidence="9" type="primary">pdxH</name>
    <name evidence="14" type="ORF">EV699_103215</name>
</gene>
<evidence type="ECO:0000313" key="14">
    <source>
        <dbReference type="EMBL" id="TCO83165.1"/>
    </source>
</evidence>
<evidence type="ECO:0000259" key="13">
    <source>
        <dbReference type="Pfam" id="PF10590"/>
    </source>
</evidence>
<dbReference type="NCBIfam" id="NF004231">
    <property type="entry name" value="PRK05679.1"/>
    <property type="match status" value="1"/>
</dbReference>
<keyword evidence="6 9" id="KW-0288">FMN</keyword>
<feature type="binding site" evidence="9 11">
    <location>
        <position position="196"/>
    </location>
    <ligand>
        <name>FMN</name>
        <dbReference type="ChEBI" id="CHEBI:58210"/>
    </ligand>
</feature>
<protein>
    <recommendedName>
        <fullName evidence="9">Pyridoxine/pyridoxamine 5'-phosphate oxidase</fullName>
        <ecNumber evidence="9">1.4.3.5</ecNumber>
    </recommendedName>
    <alternativeName>
        <fullName evidence="9">PNP/PMP oxidase</fullName>
        <shortName evidence="9">PNPOx</shortName>
    </alternativeName>
    <alternativeName>
        <fullName evidence="9">Pyridoxal 5'-phosphate synthase</fullName>
    </alternativeName>
</protein>
<dbReference type="InterPro" id="IPR011576">
    <property type="entry name" value="Pyridox_Oxase_N"/>
</dbReference>
<comment type="function">
    <text evidence="9">Catalyzes the oxidation of either pyridoxine 5'-phosphate (PNP) or pyridoxamine 5'-phosphate (PMP) into pyridoxal 5'-phosphate (PLP).</text>
</comment>
<dbReference type="SUPFAM" id="SSF50475">
    <property type="entry name" value="FMN-binding split barrel"/>
    <property type="match status" value="1"/>
</dbReference>
<evidence type="ECO:0000256" key="10">
    <source>
        <dbReference type="PIRSR" id="PIRSR000190-1"/>
    </source>
</evidence>
<dbReference type="EMBL" id="SLWY01000003">
    <property type="protein sequence ID" value="TCO83165.1"/>
    <property type="molecule type" value="Genomic_DNA"/>
</dbReference>
<feature type="domain" description="Pyridoxamine 5'-phosphate oxidase N-terminal" evidence="12">
    <location>
        <begin position="34"/>
        <end position="160"/>
    </location>
</feature>
<accession>A0A4R2LJ36</accession>
<evidence type="ECO:0000256" key="4">
    <source>
        <dbReference type="ARBA" id="ARBA00011738"/>
    </source>
</evidence>
<dbReference type="InterPro" id="IPR019576">
    <property type="entry name" value="Pyridoxamine_oxidase_dimer_C"/>
</dbReference>
<evidence type="ECO:0000256" key="6">
    <source>
        <dbReference type="ARBA" id="ARBA00022643"/>
    </source>
</evidence>
<keyword evidence="7 9" id="KW-0560">Oxidoreductase</keyword>
<evidence type="ECO:0000256" key="1">
    <source>
        <dbReference type="ARBA" id="ARBA00004738"/>
    </source>
</evidence>
<evidence type="ECO:0000313" key="15">
    <source>
        <dbReference type="Proteomes" id="UP000295765"/>
    </source>
</evidence>
<feature type="domain" description="Pyridoxine 5'-phosphate oxidase dimerisation C-terminal" evidence="13">
    <location>
        <begin position="173"/>
        <end position="213"/>
    </location>
</feature>
<dbReference type="HAMAP" id="MF_01629">
    <property type="entry name" value="PdxH"/>
    <property type="match status" value="1"/>
</dbReference>
<feature type="binding site" evidence="9 10">
    <location>
        <position position="132"/>
    </location>
    <ligand>
        <name>substrate</name>
    </ligand>
</feature>
<keyword evidence="8 9" id="KW-0664">Pyridoxine biosynthesis</keyword>
<comment type="catalytic activity">
    <reaction evidence="9">
        <text>pyridoxine 5'-phosphate + O2 = pyridoxal 5'-phosphate + H2O2</text>
        <dbReference type="Rhea" id="RHEA:15149"/>
        <dbReference type="ChEBI" id="CHEBI:15379"/>
        <dbReference type="ChEBI" id="CHEBI:16240"/>
        <dbReference type="ChEBI" id="CHEBI:58589"/>
        <dbReference type="ChEBI" id="CHEBI:597326"/>
        <dbReference type="EC" id="1.4.3.5"/>
    </reaction>
</comment>
<feature type="binding site" evidence="9 10">
    <location>
        <begin position="192"/>
        <end position="194"/>
    </location>
    <ligand>
        <name>substrate</name>
    </ligand>
</feature>
<feature type="binding site" evidence="9 10">
    <location>
        <position position="128"/>
    </location>
    <ligand>
        <name>substrate</name>
    </ligand>
</feature>
<proteinExistence type="inferred from homology"/>
<dbReference type="UniPathway" id="UPA01068">
    <property type="reaction ID" value="UER00304"/>
</dbReference>
<dbReference type="Pfam" id="PF10590">
    <property type="entry name" value="PNP_phzG_C"/>
    <property type="match status" value="1"/>
</dbReference>
<evidence type="ECO:0000256" key="3">
    <source>
        <dbReference type="ARBA" id="ARBA00007301"/>
    </source>
</evidence>
<dbReference type="AlphaFoldDB" id="A0A4R2LJ36"/>
<dbReference type="NCBIfam" id="TIGR00558">
    <property type="entry name" value="pdxH"/>
    <property type="match status" value="1"/>
</dbReference>
<evidence type="ECO:0000259" key="12">
    <source>
        <dbReference type="Pfam" id="PF01243"/>
    </source>
</evidence>
<comment type="cofactor">
    <cofactor evidence="9 11">
        <name>FMN</name>
        <dbReference type="ChEBI" id="CHEBI:58210"/>
    </cofactor>
    <text evidence="9 11">Binds 1 FMN per subunit.</text>
</comment>
<dbReference type="PROSITE" id="PS01064">
    <property type="entry name" value="PYRIDOX_OXIDASE"/>
    <property type="match status" value="1"/>
</dbReference>
<comment type="catalytic activity">
    <reaction evidence="9">
        <text>pyridoxamine 5'-phosphate + O2 + H2O = pyridoxal 5'-phosphate + H2O2 + NH4(+)</text>
        <dbReference type="Rhea" id="RHEA:15817"/>
        <dbReference type="ChEBI" id="CHEBI:15377"/>
        <dbReference type="ChEBI" id="CHEBI:15379"/>
        <dbReference type="ChEBI" id="CHEBI:16240"/>
        <dbReference type="ChEBI" id="CHEBI:28938"/>
        <dbReference type="ChEBI" id="CHEBI:58451"/>
        <dbReference type="ChEBI" id="CHEBI:597326"/>
        <dbReference type="EC" id="1.4.3.5"/>
    </reaction>
</comment>
<comment type="similarity">
    <text evidence="3 9">Belongs to the pyridoxamine 5'-phosphate oxidase family.</text>
</comment>
<feature type="binding site" evidence="10">
    <location>
        <begin position="9"/>
        <end position="12"/>
    </location>
    <ligand>
        <name>substrate</name>
    </ligand>
</feature>
<feature type="binding site" evidence="9 11">
    <location>
        <begin position="77"/>
        <end position="78"/>
    </location>
    <ligand>
        <name>FMN</name>
        <dbReference type="ChEBI" id="CHEBI:58210"/>
    </ligand>
</feature>
<dbReference type="PANTHER" id="PTHR10851:SF0">
    <property type="entry name" value="PYRIDOXINE-5'-PHOSPHATE OXIDASE"/>
    <property type="match status" value="1"/>
</dbReference>
<keyword evidence="15" id="KW-1185">Reference proteome</keyword>
<evidence type="ECO:0000256" key="9">
    <source>
        <dbReference type="HAMAP-Rule" id="MF_01629"/>
    </source>
</evidence>
<comment type="pathway">
    <text evidence="2 9">Cofactor metabolism; pyridoxal 5'-phosphate salvage; pyridoxal 5'-phosphate from pyridoxine 5'-phosphate: step 1/1.</text>
</comment>
<comment type="subunit">
    <text evidence="4 9">Homodimer.</text>
</comment>
<evidence type="ECO:0000256" key="8">
    <source>
        <dbReference type="ARBA" id="ARBA00023096"/>
    </source>
</evidence>
<dbReference type="Gene3D" id="2.30.110.10">
    <property type="entry name" value="Electron Transport, Fmn-binding Protein, Chain A"/>
    <property type="match status" value="1"/>
</dbReference>
<comment type="pathway">
    <text evidence="1 9">Cofactor metabolism; pyridoxal 5'-phosphate salvage; pyridoxal 5'-phosphate from pyridoxamine 5'-phosphate: step 1/1.</text>
</comment>
<feature type="binding site" evidence="9 11">
    <location>
        <position position="186"/>
    </location>
    <ligand>
        <name>FMN</name>
        <dbReference type="ChEBI" id="CHEBI:58210"/>
    </ligand>
</feature>
<feature type="binding site" evidence="9 10">
    <location>
        <position position="67"/>
    </location>
    <ligand>
        <name>substrate</name>
    </ligand>
</feature>
<dbReference type="GO" id="GO:0008615">
    <property type="term" value="P:pyridoxine biosynthetic process"/>
    <property type="evidence" value="ECO:0007669"/>
    <property type="project" value="UniProtKB-UniRule"/>
</dbReference>
<name>A0A4R2LJ36_9GAMM</name>
<feature type="binding site" evidence="9 10">
    <location>
        <position position="124"/>
    </location>
    <ligand>
        <name>substrate</name>
    </ligand>
</feature>
<dbReference type="InterPro" id="IPR000659">
    <property type="entry name" value="Pyridox_Oxase"/>
</dbReference>
<sequence length="213" mass="24335">MSISVADLRRNYCLGSLDGADVDPDPIRQFARWFEEAVRAEVTEPNAMTVATVTPEGRPRARVLLLKGFDARGFTFFTNYESAKGCELAANPTAALCFWWVELERQVRIEGTVTRLDRAESAAYFMSRPLGSRIGAWASQQSHVIADRTTLEARFAELEARYADGDVPMPDYWGGYRLAPDRIEFWQGRPSRLHDRIRYRLEQGSWVIERLEP</sequence>
<dbReference type="PANTHER" id="PTHR10851">
    <property type="entry name" value="PYRIDOXINE-5-PHOSPHATE OXIDASE"/>
    <property type="match status" value="1"/>
</dbReference>
<organism evidence="14 15">
    <name type="scientific">Plasticicumulans lactativorans</name>
    <dbReference type="NCBI Taxonomy" id="1133106"/>
    <lineage>
        <taxon>Bacteria</taxon>
        <taxon>Pseudomonadati</taxon>
        <taxon>Pseudomonadota</taxon>
        <taxon>Gammaproteobacteria</taxon>
        <taxon>Candidatus Competibacteraceae</taxon>
        <taxon>Plasticicumulans</taxon>
    </lineage>
</organism>
<feature type="binding site" evidence="9 11">
    <location>
        <begin position="141"/>
        <end position="142"/>
    </location>
    <ligand>
        <name>FMN</name>
        <dbReference type="ChEBI" id="CHEBI:58210"/>
    </ligand>
</feature>
<evidence type="ECO:0000256" key="5">
    <source>
        <dbReference type="ARBA" id="ARBA00022630"/>
    </source>
</evidence>
<dbReference type="Pfam" id="PF01243">
    <property type="entry name" value="PNPOx_N"/>
    <property type="match status" value="1"/>
</dbReference>
<keyword evidence="5 9" id="KW-0285">Flavoprotein</keyword>
<feature type="binding site" evidence="9 11">
    <location>
        <position position="106"/>
    </location>
    <ligand>
        <name>FMN</name>
        <dbReference type="ChEBI" id="CHEBI:58210"/>
    </ligand>
</feature>
<comment type="caution">
    <text evidence="9">Lacks conserved residue(s) required for the propagation of feature annotation.</text>
</comment>
<dbReference type="InterPro" id="IPR019740">
    <property type="entry name" value="Pyridox_Oxase_CS"/>
</dbReference>
<dbReference type="Proteomes" id="UP000295765">
    <property type="component" value="Unassembled WGS sequence"/>
</dbReference>
<dbReference type="GO" id="GO:0004733">
    <property type="term" value="F:pyridoxamine phosphate oxidase activity"/>
    <property type="evidence" value="ECO:0007669"/>
    <property type="project" value="UniProtKB-UniRule"/>
</dbReference>
<evidence type="ECO:0000256" key="11">
    <source>
        <dbReference type="PIRSR" id="PIRSR000190-2"/>
    </source>
</evidence>
<comment type="caution">
    <text evidence="14">The sequence shown here is derived from an EMBL/GenBank/DDBJ whole genome shotgun (WGS) entry which is preliminary data.</text>
</comment>
<feature type="binding site" evidence="9 11">
    <location>
        <position position="84"/>
    </location>
    <ligand>
        <name>FMN</name>
        <dbReference type="ChEBI" id="CHEBI:58210"/>
    </ligand>
</feature>
<dbReference type="FunFam" id="2.30.110.10:FF:000005">
    <property type="entry name" value="NAD(P)H-hydrate epimerase"/>
    <property type="match status" value="1"/>
</dbReference>
<feature type="binding site" evidence="9 11">
    <location>
        <begin position="62"/>
        <end position="67"/>
    </location>
    <ligand>
        <name>FMN</name>
        <dbReference type="ChEBI" id="CHEBI:58210"/>
    </ligand>
</feature>
<evidence type="ECO:0000256" key="2">
    <source>
        <dbReference type="ARBA" id="ARBA00005037"/>
    </source>
</evidence>
<dbReference type="GO" id="GO:0010181">
    <property type="term" value="F:FMN binding"/>
    <property type="evidence" value="ECO:0007669"/>
    <property type="project" value="UniProtKB-UniRule"/>
</dbReference>
<reference evidence="14 15" key="1">
    <citation type="submission" date="2019-03" db="EMBL/GenBank/DDBJ databases">
        <title>Genomic Encyclopedia of Type Strains, Phase IV (KMG-IV): sequencing the most valuable type-strain genomes for metagenomic binning, comparative biology and taxonomic classification.</title>
        <authorList>
            <person name="Goeker M."/>
        </authorList>
    </citation>
    <scope>NUCLEOTIDE SEQUENCE [LARGE SCALE GENOMIC DNA]</scope>
    <source>
        <strain evidence="14 15">DSM 25287</strain>
    </source>
</reference>
<dbReference type="PIRSF" id="PIRSF000190">
    <property type="entry name" value="Pyd_amn-ph_oxd"/>
    <property type="match status" value="1"/>
</dbReference>